<dbReference type="Proteomes" id="UP000789525">
    <property type="component" value="Unassembled WGS sequence"/>
</dbReference>
<protein>
    <submittedName>
        <fullName evidence="1">709_t:CDS:1</fullName>
    </submittedName>
</protein>
<reference evidence="1" key="1">
    <citation type="submission" date="2021-06" db="EMBL/GenBank/DDBJ databases">
        <authorList>
            <person name="Kallberg Y."/>
            <person name="Tangrot J."/>
            <person name="Rosling A."/>
        </authorList>
    </citation>
    <scope>NUCLEOTIDE SEQUENCE</scope>
    <source>
        <strain evidence="1">CL356</strain>
    </source>
</reference>
<accession>A0ACA9KJT5</accession>
<name>A0ACA9KJT5_9GLOM</name>
<comment type="caution">
    <text evidence="1">The sequence shown here is derived from an EMBL/GenBank/DDBJ whole genome shotgun (WGS) entry which is preliminary data.</text>
</comment>
<dbReference type="EMBL" id="CAJVPT010002169">
    <property type="protein sequence ID" value="CAG8476772.1"/>
    <property type="molecule type" value="Genomic_DNA"/>
</dbReference>
<evidence type="ECO:0000313" key="1">
    <source>
        <dbReference type="EMBL" id="CAG8476772.1"/>
    </source>
</evidence>
<evidence type="ECO:0000313" key="2">
    <source>
        <dbReference type="Proteomes" id="UP000789525"/>
    </source>
</evidence>
<keyword evidence="2" id="KW-1185">Reference proteome</keyword>
<gene>
    <name evidence="1" type="ORF">ACOLOM_LOCUS1833</name>
</gene>
<proteinExistence type="predicted"/>
<organism evidence="1 2">
    <name type="scientific">Acaulospora colombiana</name>
    <dbReference type="NCBI Taxonomy" id="27376"/>
    <lineage>
        <taxon>Eukaryota</taxon>
        <taxon>Fungi</taxon>
        <taxon>Fungi incertae sedis</taxon>
        <taxon>Mucoromycota</taxon>
        <taxon>Glomeromycotina</taxon>
        <taxon>Glomeromycetes</taxon>
        <taxon>Diversisporales</taxon>
        <taxon>Acaulosporaceae</taxon>
        <taxon>Acaulospora</taxon>
    </lineage>
</organism>
<sequence>MALCALLIRPVISDCLTSFDPTVDYFPSKIDVGQAVSGFVVTYFNSYKVVTNTRAGENYVLYCTAAPPNVSDVVADVKGFFQVPVRNVASLDQTTLTFLEIIGAQSSLQYVEDEHSITSPCLQKDLAIQPFNDSDLANVDIVFSNSIVYNASKYVTVSLGDDLSPLSNANWVKFVSLFFNLEATANSAYSSMEAAYSCNANNVANVTDRKTIVWVAYDFNSGMFTIDTDNFYSSLVIDAGANSPDIISGSLNMSDLHEIINSAYIVIDQTNFTTGNDTFETWQSLFGYYATSTSSSVPDFITYRRVYHPKKLINTYGFDDWTERVRARPDLAILDLIAIQYPTYLTSYSTTWLDNFSQSDQPNVITMADCTTDNQTVLTCEPQQFTGGQTNNPTDKTGGNNKLQTKAILIIAFSVLAGLLGVTAGICLLVFARRRYEERFLELKDEPEVQKEKADENKV</sequence>